<comment type="caution">
    <text evidence="2">The sequence shown here is derived from an EMBL/GenBank/DDBJ whole genome shotgun (WGS) entry which is preliminary data.</text>
</comment>
<dbReference type="EMBL" id="JAVAIL010000001">
    <property type="protein sequence ID" value="MDP4538594.1"/>
    <property type="molecule type" value="Genomic_DNA"/>
</dbReference>
<reference evidence="2 3" key="1">
    <citation type="submission" date="2023-08" db="EMBL/GenBank/DDBJ databases">
        <title>genomic of DY56.</title>
        <authorList>
            <person name="Wang Y."/>
        </authorList>
    </citation>
    <scope>NUCLEOTIDE SEQUENCE [LARGE SCALE GENOMIC DNA]</scope>
    <source>
        <strain evidence="2 3">DY56-A-20</strain>
    </source>
</reference>
<organism evidence="2 3">
    <name type="scientific">Qipengyuania benthica</name>
    <dbReference type="NCBI Taxonomy" id="3067651"/>
    <lineage>
        <taxon>Bacteria</taxon>
        <taxon>Pseudomonadati</taxon>
        <taxon>Pseudomonadota</taxon>
        <taxon>Alphaproteobacteria</taxon>
        <taxon>Sphingomonadales</taxon>
        <taxon>Erythrobacteraceae</taxon>
        <taxon>Qipengyuania</taxon>
    </lineage>
</organism>
<sequence length="102" mass="10135">MNYRLPAALIALALLAGCGEEPVAEPSDNDGRAAEGEVIGGTISDSMLPLDTVRSQGASALVATDTEAGEAASDAPTPAAQQAEPAAAEEPEPESDADEDAA</sequence>
<proteinExistence type="predicted"/>
<feature type="compositionally biased region" description="Low complexity" evidence="1">
    <location>
        <begin position="74"/>
        <end position="86"/>
    </location>
</feature>
<dbReference type="Proteomes" id="UP001235664">
    <property type="component" value="Unassembled WGS sequence"/>
</dbReference>
<evidence type="ECO:0000256" key="1">
    <source>
        <dbReference type="SAM" id="MobiDB-lite"/>
    </source>
</evidence>
<accession>A0ABT9H5K1</accession>
<dbReference type="RefSeq" id="WP_305928722.1">
    <property type="nucleotide sequence ID" value="NZ_JAVAIL010000001.1"/>
</dbReference>
<name>A0ABT9H5K1_9SPHN</name>
<keyword evidence="3" id="KW-1185">Reference proteome</keyword>
<protein>
    <submittedName>
        <fullName evidence="2">Uncharacterized protein</fullName>
    </submittedName>
</protein>
<evidence type="ECO:0000313" key="3">
    <source>
        <dbReference type="Proteomes" id="UP001235664"/>
    </source>
</evidence>
<feature type="compositionally biased region" description="Acidic residues" evidence="1">
    <location>
        <begin position="87"/>
        <end position="102"/>
    </location>
</feature>
<dbReference type="PROSITE" id="PS51257">
    <property type="entry name" value="PROKAR_LIPOPROTEIN"/>
    <property type="match status" value="1"/>
</dbReference>
<evidence type="ECO:0000313" key="2">
    <source>
        <dbReference type="EMBL" id="MDP4538594.1"/>
    </source>
</evidence>
<feature type="region of interest" description="Disordered" evidence="1">
    <location>
        <begin position="61"/>
        <end position="102"/>
    </location>
</feature>
<gene>
    <name evidence="2" type="ORF">Q9K01_03015</name>
</gene>